<gene>
    <name evidence="2" type="ORF">G5C60_11605</name>
</gene>
<keyword evidence="3" id="KW-1185">Reference proteome</keyword>
<dbReference type="SUPFAM" id="SSF53474">
    <property type="entry name" value="alpha/beta-Hydrolases"/>
    <property type="match status" value="1"/>
</dbReference>
<comment type="caution">
    <text evidence="2">The sequence shown here is derived from an EMBL/GenBank/DDBJ whole genome shotgun (WGS) entry which is preliminary data.</text>
</comment>
<organism evidence="2 3">
    <name type="scientific">Streptomyces scabichelini</name>
    <dbReference type="NCBI Taxonomy" id="2711217"/>
    <lineage>
        <taxon>Bacteria</taxon>
        <taxon>Bacillati</taxon>
        <taxon>Actinomycetota</taxon>
        <taxon>Actinomycetes</taxon>
        <taxon>Kitasatosporales</taxon>
        <taxon>Streptomycetaceae</taxon>
        <taxon>Streptomyces</taxon>
    </lineage>
</organism>
<dbReference type="Proteomes" id="UP000472335">
    <property type="component" value="Unassembled WGS sequence"/>
</dbReference>
<dbReference type="EMBL" id="JAAKZY010000028">
    <property type="protein sequence ID" value="NGO08267.1"/>
    <property type="molecule type" value="Genomic_DNA"/>
</dbReference>
<dbReference type="Gene3D" id="3.40.50.1820">
    <property type="entry name" value="alpha/beta hydrolase"/>
    <property type="match status" value="1"/>
</dbReference>
<dbReference type="InterPro" id="IPR029058">
    <property type="entry name" value="AB_hydrolase_fold"/>
</dbReference>
<dbReference type="PANTHER" id="PTHR43194:SF2">
    <property type="entry name" value="PEROXISOMAL MEMBRANE PROTEIN LPX1"/>
    <property type="match status" value="1"/>
</dbReference>
<dbReference type="GO" id="GO:0016787">
    <property type="term" value="F:hydrolase activity"/>
    <property type="evidence" value="ECO:0007669"/>
    <property type="project" value="UniProtKB-KW"/>
</dbReference>
<accession>A0A6G4V314</accession>
<dbReference type="PANTHER" id="PTHR43194">
    <property type="entry name" value="HYDROLASE ALPHA/BETA FOLD FAMILY"/>
    <property type="match status" value="1"/>
</dbReference>
<sequence length="252" mass="27088">MTAVFVHGVPETGRLWDRLRVRLETDSRALDLPGFGVPRPAGFGATMDEYVQWLEGELRGIDEPVDLVGHDWGAGLVARVATKSSAVVRSWAVDVAGILHPAYVWHDLAKLWQTPGAGEQWVKTAVEAAAAGSPDDATALYIEAGVPAEDAAALAERFDATMADCILDLYRSATPNPHAHWGAELSAPPSSPGLVIQPLLDPYDDPTASGEMAARLGARTQRLEGMGHWWMLQDPDSAAEALERFWTSVGEG</sequence>
<proteinExistence type="predicted"/>
<dbReference type="InterPro" id="IPR000639">
    <property type="entry name" value="Epox_hydrolase-like"/>
</dbReference>
<dbReference type="PRINTS" id="PR00412">
    <property type="entry name" value="EPOXHYDRLASE"/>
</dbReference>
<name>A0A6G4V314_9ACTN</name>
<dbReference type="RefSeq" id="WP_165257804.1">
    <property type="nucleotide sequence ID" value="NZ_JAAKZY010000028.1"/>
</dbReference>
<protein>
    <submittedName>
        <fullName evidence="2">Alpha/beta hydrolase</fullName>
    </submittedName>
</protein>
<feature type="domain" description="AB hydrolase-1" evidence="1">
    <location>
        <begin position="4"/>
        <end position="240"/>
    </location>
</feature>
<evidence type="ECO:0000313" key="2">
    <source>
        <dbReference type="EMBL" id="NGO08267.1"/>
    </source>
</evidence>
<evidence type="ECO:0000259" key="1">
    <source>
        <dbReference type="Pfam" id="PF12697"/>
    </source>
</evidence>
<dbReference type="Pfam" id="PF12697">
    <property type="entry name" value="Abhydrolase_6"/>
    <property type="match status" value="1"/>
</dbReference>
<reference evidence="2 3" key="1">
    <citation type="submission" date="2020-02" db="EMBL/GenBank/DDBJ databases">
        <title>Whole-genome analyses of novel actinobacteria.</title>
        <authorList>
            <person name="Sahin N."/>
            <person name="Gencbay T."/>
        </authorList>
    </citation>
    <scope>NUCLEOTIDE SEQUENCE [LARGE SCALE GENOMIC DNA]</scope>
    <source>
        <strain evidence="2 3">HC44</strain>
    </source>
</reference>
<dbReference type="InterPro" id="IPR050228">
    <property type="entry name" value="Carboxylesterase_BioH"/>
</dbReference>
<keyword evidence="2" id="KW-0378">Hydrolase</keyword>
<dbReference type="InterPro" id="IPR000073">
    <property type="entry name" value="AB_hydrolase_1"/>
</dbReference>
<evidence type="ECO:0000313" key="3">
    <source>
        <dbReference type="Proteomes" id="UP000472335"/>
    </source>
</evidence>
<dbReference type="AlphaFoldDB" id="A0A6G4V314"/>